<evidence type="ECO:0000313" key="3">
    <source>
        <dbReference type="Proteomes" id="UP000298327"/>
    </source>
</evidence>
<name>A0A4Y9Y112_9AGAM</name>
<organism evidence="2 3">
    <name type="scientific">Dentipellis fragilis</name>
    <dbReference type="NCBI Taxonomy" id="205917"/>
    <lineage>
        <taxon>Eukaryota</taxon>
        <taxon>Fungi</taxon>
        <taxon>Dikarya</taxon>
        <taxon>Basidiomycota</taxon>
        <taxon>Agaricomycotina</taxon>
        <taxon>Agaricomycetes</taxon>
        <taxon>Russulales</taxon>
        <taxon>Hericiaceae</taxon>
        <taxon>Dentipellis</taxon>
    </lineage>
</organism>
<sequence length="516" mass="57111">MSSMQGANDEPSEDASYQKQYILPTGPAGMFGLSDNSAPATLNTQQNGYWPPGIGWHGGGQSLNANGMAPATKQLSGGDASFMAAFAFEHGTPFDMESSIPQIQGLDTLLSASEVTHVRDLLAVTLPEMGKMLQLARDEAAAARTEAREAIDRAKQVEAMYTAHLVQRESSAGVTRTPKKAIGSRNHDLENIVHKKIISMLGLKYAGRKATAYHLPDPPTDSAELLIPAENEAATWTPIWTKSIADSEYNQAFIERADKLLVDAEANIADDKRVYLAVEEDRRMHAVVTYFNHLCGNYQIQQDPEVLKVVSQKKAADAELKRRNRAAADLHAAAEQVEKDLAEHLQVPLDEVRGVASLVHAEWLDHLHKDYGNATFKDWNERKRKAGGGVQTAWEACRLCWKSLFLRKIYLLLAKKQHESRNTETTDGLVTTRVTFIFPGLHVNAIDDPRSPLARAGGFPWHKCVSDAWISRHQGKMVFKDDDVRVVPVLGIDIPDGMFTKEDQLWLEVDDLDVTA</sequence>
<accession>A0A4Y9Y112</accession>
<dbReference type="OrthoDB" id="2757952at2759"/>
<comment type="caution">
    <text evidence="2">The sequence shown here is derived from an EMBL/GenBank/DDBJ whole genome shotgun (WGS) entry which is preliminary data.</text>
</comment>
<protein>
    <submittedName>
        <fullName evidence="2">Uncharacterized protein</fullName>
    </submittedName>
</protein>
<gene>
    <name evidence="2" type="ORF">EVG20_g9378</name>
</gene>
<evidence type="ECO:0000256" key="1">
    <source>
        <dbReference type="SAM" id="Coils"/>
    </source>
</evidence>
<keyword evidence="3" id="KW-1185">Reference proteome</keyword>
<keyword evidence="1" id="KW-0175">Coiled coil</keyword>
<feature type="coiled-coil region" evidence="1">
    <location>
        <begin position="133"/>
        <end position="160"/>
    </location>
</feature>
<reference evidence="2 3" key="1">
    <citation type="submission" date="2019-02" db="EMBL/GenBank/DDBJ databases">
        <title>Genome sequencing of the rare red list fungi Dentipellis fragilis.</title>
        <authorList>
            <person name="Buettner E."/>
            <person name="Kellner H."/>
        </authorList>
    </citation>
    <scope>NUCLEOTIDE SEQUENCE [LARGE SCALE GENOMIC DNA]</scope>
    <source>
        <strain evidence="2 3">DSM 105465</strain>
    </source>
</reference>
<dbReference type="Proteomes" id="UP000298327">
    <property type="component" value="Unassembled WGS sequence"/>
</dbReference>
<dbReference type="AlphaFoldDB" id="A0A4Y9Y112"/>
<proteinExistence type="predicted"/>
<dbReference type="EMBL" id="SEOQ01000934">
    <property type="protein sequence ID" value="TFY55277.1"/>
    <property type="molecule type" value="Genomic_DNA"/>
</dbReference>
<evidence type="ECO:0000313" key="2">
    <source>
        <dbReference type="EMBL" id="TFY55277.1"/>
    </source>
</evidence>